<keyword evidence="8" id="KW-1185">Reference proteome</keyword>
<dbReference type="GO" id="GO:0071424">
    <property type="term" value="F:rRNA (cytosine-N4-)-methyltransferase activity"/>
    <property type="evidence" value="ECO:0007669"/>
    <property type="project" value="UniProtKB-UniRule"/>
</dbReference>
<dbReference type="PANTHER" id="PTHR11265">
    <property type="entry name" value="S-ADENOSYL-METHYLTRANSFERASE MRAW"/>
    <property type="match status" value="1"/>
</dbReference>
<keyword evidence="5 6" id="KW-0949">S-adenosyl-L-methionine</keyword>
<dbReference type="GO" id="GO:0005737">
    <property type="term" value="C:cytoplasm"/>
    <property type="evidence" value="ECO:0007669"/>
    <property type="project" value="UniProtKB-SubCell"/>
</dbReference>
<dbReference type="InterPro" id="IPR029063">
    <property type="entry name" value="SAM-dependent_MTases_sf"/>
</dbReference>
<dbReference type="InterPro" id="IPR002903">
    <property type="entry name" value="RsmH"/>
</dbReference>
<comment type="similarity">
    <text evidence="1 6">Belongs to the methyltransferase superfamily. RsmH family.</text>
</comment>
<name>A0A371XGH5_9HYPH</name>
<dbReference type="Proteomes" id="UP000262379">
    <property type="component" value="Unassembled WGS sequence"/>
</dbReference>
<dbReference type="Gene3D" id="3.40.50.150">
    <property type="entry name" value="Vaccinia Virus protein VP39"/>
    <property type="match status" value="1"/>
</dbReference>
<comment type="catalytic activity">
    <reaction evidence="6">
        <text>cytidine(1402) in 16S rRNA + S-adenosyl-L-methionine = N(4)-methylcytidine(1402) in 16S rRNA + S-adenosyl-L-homocysteine + H(+)</text>
        <dbReference type="Rhea" id="RHEA:42928"/>
        <dbReference type="Rhea" id="RHEA-COMP:10286"/>
        <dbReference type="Rhea" id="RHEA-COMP:10287"/>
        <dbReference type="ChEBI" id="CHEBI:15378"/>
        <dbReference type="ChEBI" id="CHEBI:57856"/>
        <dbReference type="ChEBI" id="CHEBI:59789"/>
        <dbReference type="ChEBI" id="CHEBI:74506"/>
        <dbReference type="ChEBI" id="CHEBI:82748"/>
        <dbReference type="EC" id="2.1.1.199"/>
    </reaction>
</comment>
<dbReference type="SUPFAM" id="SSF81799">
    <property type="entry name" value="Putative methyltransferase TM0872, insert domain"/>
    <property type="match status" value="1"/>
</dbReference>
<feature type="binding site" evidence="6">
    <location>
        <position position="105"/>
    </location>
    <ligand>
        <name>S-adenosyl-L-methionine</name>
        <dbReference type="ChEBI" id="CHEBI:59789"/>
    </ligand>
</feature>
<feature type="binding site" evidence="6">
    <location>
        <position position="55"/>
    </location>
    <ligand>
        <name>S-adenosyl-L-methionine</name>
        <dbReference type="ChEBI" id="CHEBI:59789"/>
    </ligand>
</feature>
<dbReference type="InterPro" id="IPR023397">
    <property type="entry name" value="SAM-dep_MeTrfase_MraW_recog"/>
</dbReference>
<reference evidence="8" key="1">
    <citation type="submission" date="2018-08" db="EMBL/GenBank/DDBJ databases">
        <authorList>
            <person name="Im W.T."/>
        </authorList>
    </citation>
    <scope>NUCLEOTIDE SEQUENCE [LARGE SCALE GENOMIC DNA]</scope>
    <source>
        <strain evidence="8">LA-28</strain>
    </source>
</reference>
<evidence type="ECO:0000256" key="5">
    <source>
        <dbReference type="ARBA" id="ARBA00022691"/>
    </source>
</evidence>
<dbReference type="EC" id="2.1.1.199" evidence="6"/>
<evidence type="ECO:0000256" key="2">
    <source>
        <dbReference type="ARBA" id="ARBA00022552"/>
    </source>
</evidence>
<feature type="binding site" evidence="6">
    <location>
        <position position="82"/>
    </location>
    <ligand>
        <name>S-adenosyl-L-methionine</name>
        <dbReference type="ChEBI" id="CHEBI:59789"/>
    </ligand>
</feature>
<gene>
    <name evidence="6 7" type="primary">rsmH</name>
    <name evidence="7" type="ORF">DY251_08130</name>
</gene>
<dbReference type="NCBIfam" id="TIGR00006">
    <property type="entry name" value="16S rRNA (cytosine(1402)-N(4))-methyltransferase RsmH"/>
    <property type="match status" value="1"/>
</dbReference>
<evidence type="ECO:0000256" key="1">
    <source>
        <dbReference type="ARBA" id="ARBA00010396"/>
    </source>
</evidence>
<dbReference type="PANTHER" id="PTHR11265:SF0">
    <property type="entry name" value="12S RRNA N4-METHYLCYTIDINE METHYLTRANSFERASE"/>
    <property type="match status" value="1"/>
</dbReference>
<comment type="caution">
    <text evidence="7">The sequence shown here is derived from an EMBL/GenBank/DDBJ whole genome shotgun (WGS) entry which is preliminary data.</text>
</comment>
<evidence type="ECO:0000313" key="7">
    <source>
        <dbReference type="EMBL" id="RFC68327.1"/>
    </source>
</evidence>
<keyword evidence="4 6" id="KW-0808">Transferase</keyword>
<evidence type="ECO:0000313" key="8">
    <source>
        <dbReference type="Proteomes" id="UP000262379"/>
    </source>
</evidence>
<keyword evidence="6" id="KW-0963">Cytoplasm</keyword>
<dbReference type="RefSeq" id="WP_116623467.1">
    <property type="nucleotide sequence ID" value="NZ_QURN01000005.1"/>
</dbReference>
<comment type="subcellular location">
    <subcellularLocation>
        <location evidence="6">Cytoplasm</location>
    </subcellularLocation>
</comment>
<dbReference type="EMBL" id="QURN01000005">
    <property type="protein sequence ID" value="RFC68327.1"/>
    <property type="molecule type" value="Genomic_DNA"/>
</dbReference>
<dbReference type="GO" id="GO:0070475">
    <property type="term" value="P:rRNA base methylation"/>
    <property type="evidence" value="ECO:0007669"/>
    <property type="project" value="UniProtKB-UniRule"/>
</dbReference>
<proteinExistence type="inferred from homology"/>
<dbReference type="SUPFAM" id="SSF53335">
    <property type="entry name" value="S-adenosyl-L-methionine-dependent methyltransferases"/>
    <property type="match status" value="1"/>
</dbReference>
<evidence type="ECO:0000256" key="6">
    <source>
        <dbReference type="HAMAP-Rule" id="MF_01007"/>
    </source>
</evidence>
<evidence type="ECO:0000256" key="4">
    <source>
        <dbReference type="ARBA" id="ARBA00022679"/>
    </source>
</evidence>
<dbReference type="HAMAP" id="MF_01007">
    <property type="entry name" value="16SrRNA_methyltr_H"/>
    <property type="match status" value="1"/>
</dbReference>
<feature type="binding site" evidence="6">
    <location>
        <begin position="38"/>
        <end position="40"/>
    </location>
    <ligand>
        <name>S-adenosyl-L-methionine</name>
        <dbReference type="ChEBI" id="CHEBI:59789"/>
    </ligand>
</feature>
<organism evidence="7 8">
    <name type="scientific">Mesorhizobium denitrificans</name>
    <dbReference type="NCBI Taxonomy" id="2294114"/>
    <lineage>
        <taxon>Bacteria</taxon>
        <taxon>Pseudomonadati</taxon>
        <taxon>Pseudomonadota</taxon>
        <taxon>Alphaproteobacteria</taxon>
        <taxon>Hyphomicrobiales</taxon>
        <taxon>Phyllobacteriaceae</taxon>
        <taxon>Mesorhizobium</taxon>
    </lineage>
</organism>
<comment type="function">
    <text evidence="6">Specifically methylates the N4 position of cytidine in position 1402 (C1402) of 16S rRNA.</text>
</comment>
<sequence>MSQHNTNERHVPVLLNEVLEALRPTAGEVIVDGTFGAGGYTRAILGAGASVLAFDRDPTAIAAGRALVATSNDQLKLVEAPFSTMDEHVEAVDGVVLDIGVSSMQLDEAVRGFSFRNDGPLDMRMSGQGLSAADVVNTYKVGDLARIFNFLGEEKHAGRIAHMIVGRRQKRPFERTLDLADAIATDIGRGPKDKIHPATRVFQALRIYVNDELGELARALIAAERILKPNGRLVVVSFHSLEDRIAKRFIADRSETQGGSRHMPQVVSRAATFQKLGGAVSASEAETDANPRARSAKLRAALRTDAPARTADFALFDLPKLPELQHPAEL</sequence>
<dbReference type="PIRSF" id="PIRSF004486">
    <property type="entry name" value="MraW"/>
    <property type="match status" value="1"/>
</dbReference>
<feature type="binding site" evidence="6">
    <location>
        <position position="98"/>
    </location>
    <ligand>
        <name>S-adenosyl-L-methionine</name>
        <dbReference type="ChEBI" id="CHEBI:59789"/>
    </ligand>
</feature>
<dbReference type="Pfam" id="PF01795">
    <property type="entry name" value="Methyltransf_5"/>
    <property type="match status" value="1"/>
</dbReference>
<accession>A0A371XGH5</accession>
<keyword evidence="2 6" id="KW-0698">rRNA processing</keyword>
<protein>
    <recommendedName>
        <fullName evidence="6">Ribosomal RNA small subunit methyltransferase H</fullName>
        <ecNumber evidence="6">2.1.1.199</ecNumber>
    </recommendedName>
    <alternativeName>
        <fullName evidence="6">16S rRNA m(4)C1402 methyltransferase</fullName>
    </alternativeName>
    <alternativeName>
        <fullName evidence="6">rRNA (cytosine-N(4)-)-methyltransferase RsmH</fullName>
    </alternativeName>
</protein>
<keyword evidence="3 6" id="KW-0489">Methyltransferase</keyword>
<evidence type="ECO:0000256" key="3">
    <source>
        <dbReference type="ARBA" id="ARBA00022603"/>
    </source>
</evidence>
<dbReference type="Gene3D" id="1.10.150.170">
    <property type="entry name" value="Putative methyltransferase TM0872, insert domain"/>
    <property type="match status" value="1"/>
</dbReference>
<dbReference type="AlphaFoldDB" id="A0A371XGH5"/>